<proteinExistence type="predicted"/>
<reference evidence="1 2" key="1">
    <citation type="submission" date="2018-11" db="EMBL/GenBank/DDBJ databases">
        <title>Genome sequence of Saitozyma podzolica DSM 27192.</title>
        <authorList>
            <person name="Aliyu H."/>
            <person name="Gorte O."/>
            <person name="Ochsenreither K."/>
        </authorList>
    </citation>
    <scope>NUCLEOTIDE SEQUENCE [LARGE SCALE GENOMIC DNA]</scope>
    <source>
        <strain evidence="1 2">DSM 27192</strain>
    </source>
</reference>
<keyword evidence="2" id="KW-1185">Reference proteome</keyword>
<gene>
    <name evidence="1" type="ORF">EHS25_005274</name>
</gene>
<dbReference type="OrthoDB" id="10388031at2759"/>
<dbReference type="AlphaFoldDB" id="A0A427XYV7"/>
<comment type="caution">
    <text evidence="1">The sequence shown here is derived from an EMBL/GenBank/DDBJ whole genome shotgun (WGS) entry which is preliminary data.</text>
</comment>
<name>A0A427XYV7_9TREE</name>
<dbReference type="EMBL" id="RSCD01000022">
    <property type="protein sequence ID" value="RSH84029.1"/>
    <property type="molecule type" value="Genomic_DNA"/>
</dbReference>
<organism evidence="1 2">
    <name type="scientific">Saitozyma podzolica</name>
    <dbReference type="NCBI Taxonomy" id="1890683"/>
    <lineage>
        <taxon>Eukaryota</taxon>
        <taxon>Fungi</taxon>
        <taxon>Dikarya</taxon>
        <taxon>Basidiomycota</taxon>
        <taxon>Agaricomycotina</taxon>
        <taxon>Tremellomycetes</taxon>
        <taxon>Tremellales</taxon>
        <taxon>Trimorphomycetaceae</taxon>
        <taxon>Saitozyma</taxon>
    </lineage>
</organism>
<sequence>MVDGIWHPGTIYDPPIALDFLEKMCYKVEAFIGREKFDVFHPNIVAMPLCELLRLERLYILFLDDYSAKRQEAEDLWVAWRNAQEQLRGEIR</sequence>
<accession>A0A427XYV7</accession>
<dbReference type="Proteomes" id="UP000279259">
    <property type="component" value="Unassembled WGS sequence"/>
</dbReference>
<evidence type="ECO:0000313" key="2">
    <source>
        <dbReference type="Proteomes" id="UP000279259"/>
    </source>
</evidence>
<evidence type="ECO:0000313" key="1">
    <source>
        <dbReference type="EMBL" id="RSH84029.1"/>
    </source>
</evidence>
<protein>
    <submittedName>
        <fullName evidence="1">Uncharacterized protein</fullName>
    </submittedName>
</protein>